<dbReference type="EMBL" id="LGRV01000003">
    <property type="protein sequence ID" value="KOS68122.1"/>
    <property type="molecule type" value="Genomic_DNA"/>
</dbReference>
<feature type="chain" id="PRO_5046854597" evidence="1">
    <location>
        <begin position="24"/>
        <end position="236"/>
    </location>
</feature>
<dbReference type="Proteomes" id="UP000050668">
    <property type="component" value="Unassembled WGS sequence"/>
</dbReference>
<evidence type="ECO:0000313" key="3">
    <source>
        <dbReference type="Proteomes" id="UP000050668"/>
    </source>
</evidence>
<evidence type="ECO:0000256" key="1">
    <source>
        <dbReference type="SAM" id="SignalP"/>
    </source>
</evidence>
<feature type="signal peptide" evidence="1">
    <location>
        <begin position="1"/>
        <end position="23"/>
    </location>
</feature>
<name>A0ABR5JZN6_9BACI</name>
<protein>
    <submittedName>
        <fullName evidence="2">Uncharacterized protein</fullName>
    </submittedName>
</protein>
<reference evidence="3" key="1">
    <citation type="submission" date="2015-07" db="EMBL/GenBank/DDBJ databases">
        <title>Fjat-14205 dsm 2895.</title>
        <authorList>
            <person name="Liu B."/>
            <person name="Wang J."/>
            <person name="Zhu Y."/>
            <person name="Liu G."/>
            <person name="Chen Q."/>
            <person name="Chen Z."/>
            <person name="Lan J."/>
            <person name="Che J."/>
            <person name="Ge C."/>
            <person name="Shi H."/>
            <person name="Pan Z."/>
            <person name="Liu X."/>
        </authorList>
    </citation>
    <scope>NUCLEOTIDE SEQUENCE [LARGE SCALE GENOMIC DNA]</scope>
    <source>
        <strain evidence="3">DSM 25560</strain>
    </source>
</reference>
<dbReference type="RefSeq" id="WP_053582938.1">
    <property type="nucleotide sequence ID" value="NZ_LGRV01000003.1"/>
</dbReference>
<evidence type="ECO:0000313" key="2">
    <source>
        <dbReference type="EMBL" id="KOS68122.1"/>
    </source>
</evidence>
<proteinExistence type="predicted"/>
<sequence>MKNRILSAGALTAIMLFSPIAGNSVEASTLAETSTQQSTQKIMWGASELTSTQIGRITFLKDTKLYKRDGKNPVQFHLNAKKGSMWRVHKITKEGNMNVYDLGGGVRVQQSNLSKYEVVPTDLIQKQVKENGAHISWANYDHLTKYPQVRRLASKDVEDKINENIKMNVRQVEQGGYGAGGRAKHYSVTENKNNRLEISFTVSGSTDDDNGIPFSNDFKLVYDLVTGKSDFIQIIK</sequence>
<keyword evidence="3" id="KW-1185">Reference proteome</keyword>
<gene>
    <name evidence="2" type="ORF">AEA09_05845</name>
</gene>
<organism evidence="2 3">
    <name type="scientific">Lysinibacillus contaminans</name>
    <dbReference type="NCBI Taxonomy" id="1293441"/>
    <lineage>
        <taxon>Bacteria</taxon>
        <taxon>Bacillati</taxon>
        <taxon>Bacillota</taxon>
        <taxon>Bacilli</taxon>
        <taxon>Bacillales</taxon>
        <taxon>Bacillaceae</taxon>
        <taxon>Lysinibacillus</taxon>
    </lineage>
</organism>
<accession>A0ABR5JZN6</accession>
<comment type="caution">
    <text evidence="2">The sequence shown here is derived from an EMBL/GenBank/DDBJ whole genome shotgun (WGS) entry which is preliminary data.</text>
</comment>
<keyword evidence="1" id="KW-0732">Signal</keyword>